<name>A0A1X1TDP4_9MYCO</name>
<dbReference type="Pfam" id="PF05305">
    <property type="entry name" value="DUF732"/>
    <property type="match status" value="1"/>
</dbReference>
<evidence type="ECO:0000313" key="2">
    <source>
        <dbReference type="Proteomes" id="UP000467385"/>
    </source>
</evidence>
<protein>
    <submittedName>
        <fullName evidence="1">Uncharacterized protein</fullName>
    </submittedName>
</protein>
<dbReference type="Proteomes" id="UP000467385">
    <property type="component" value="Chromosome"/>
</dbReference>
<dbReference type="InterPro" id="IPR007969">
    <property type="entry name" value="DUF732"/>
</dbReference>
<organism evidence="1 2">
    <name type="scientific">Mycobacterium conspicuum</name>
    <dbReference type="NCBI Taxonomy" id="44010"/>
    <lineage>
        <taxon>Bacteria</taxon>
        <taxon>Bacillati</taxon>
        <taxon>Actinomycetota</taxon>
        <taxon>Actinomycetes</taxon>
        <taxon>Mycobacteriales</taxon>
        <taxon>Mycobacteriaceae</taxon>
        <taxon>Mycobacterium</taxon>
    </lineage>
</organism>
<dbReference type="OrthoDB" id="4734115at2"/>
<reference evidence="1 2" key="1">
    <citation type="journal article" date="2019" name="Emerg. Microbes Infect.">
        <title>Comprehensive subspecies identification of 175 nontuberculous mycobacteria species based on 7547 genomic profiles.</title>
        <authorList>
            <person name="Matsumoto Y."/>
            <person name="Kinjo T."/>
            <person name="Motooka D."/>
            <person name="Nabeya D."/>
            <person name="Jung N."/>
            <person name="Uechi K."/>
            <person name="Horii T."/>
            <person name="Iida T."/>
            <person name="Fujita J."/>
            <person name="Nakamura S."/>
        </authorList>
    </citation>
    <scope>NUCLEOTIDE SEQUENCE [LARGE SCALE GENOMIC DNA]</scope>
    <source>
        <strain evidence="1 2">JCM 14738</strain>
    </source>
</reference>
<keyword evidence="2" id="KW-1185">Reference proteome</keyword>
<accession>A0A1X1TDP4</accession>
<dbReference type="AlphaFoldDB" id="A0A1X1TDP4"/>
<evidence type="ECO:0000313" key="1">
    <source>
        <dbReference type="EMBL" id="BBZ41959.1"/>
    </source>
</evidence>
<proteinExistence type="predicted"/>
<dbReference type="EMBL" id="AP022613">
    <property type="protein sequence ID" value="BBZ41959.1"/>
    <property type="molecule type" value="Genomic_DNA"/>
</dbReference>
<sequence length="103" mass="10984">MKVLLSIAVFLASATASAATAHADPNDAQFLKNIQDNMGRPITDPQALIASAHEICSELQAGKPANAVITDIRVGNPDWYYNEAGYFVSASVEAYCPDRLASE</sequence>
<gene>
    <name evidence="1" type="ORF">MCNS_50220</name>
</gene>
<dbReference type="RefSeq" id="WP_085232698.1">
    <property type="nucleotide sequence ID" value="NZ_AP022613.1"/>
</dbReference>